<proteinExistence type="predicted"/>
<gene>
    <name evidence="1" type="ORF">TO73_0981</name>
</gene>
<sequence>MLRELLTLGRALEGGDLEAHVLQATGRFYLLDLYPKAREARLVPYGLGPEQCRRFLWVGDPPASNAPRDRATTRKLTYLLGQVPTRLAEDPGLKPLLQGLLLDPGRPGGKARFLLDLRGYRLVGAKDAEAQPFRVRGERLEVTEDLGKWKAGDLAEALAEVLKRAWGVAPPKGGEEVLFSLALEGRPLADFPEYRDYLKRLLTGERRFAQGSQGLCHACGRAGVPVAQSFADFKLKFYITDKKGFAPGVREEAFAKAYALCPDCFRALKLGEGFALENLKLRFLETEALVLPGAALEPERLSRLVERVLAQVHGLERLSAWRDFLARAKREEGVGYLGFTLLFFREAQAATKAKGVVLEVPPSRVEALFRAMEEAGVEGVRDWLYLLPLDRGQRGVEAGLALEAASRLFLGLPFLSRDWVPLFLRAAERAFREDATLFATSRFRGPGGALGLVTLAADWLAILVRMGVWGGTMGEKDLSGALLEEEEKRAFQAYNFGPLEAGLYLLGKAMEAVGQAQARLYQYRKEPLLEAIGWQGMSLVRVRHLVPEVMAKAAYYLEGEDRTRVLDLLGRATDLLERAEGGLSDREVPYYILMGYAQARSQRLRGGRREVAHEGEDA</sequence>
<name>A0ABN4IGX6_THEA5</name>
<evidence type="ECO:0000313" key="2">
    <source>
        <dbReference type="Proteomes" id="UP000058660"/>
    </source>
</evidence>
<organism evidence="1 2">
    <name type="scientific">Thermus aquaticus (strain ATCC BAA-2747 / Y51MC23)</name>
    <dbReference type="NCBI Taxonomy" id="498848"/>
    <lineage>
        <taxon>Bacteria</taxon>
        <taxon>Thermotogati</taxon>
        <taxon>Deinococcota</taxon>
        <taxon>Deinococci</taxon>
        <taxon>Thermales</taxon>
        <taxon>Thermaceae</taxon>
        <taxon>Thermus</taxon>
    </lineage>
</organism>
<dbReference type="RefSeq" id="WP_003045452.1">
    <property type="nucleotide sequence ID" value="NZ_CP010822.1"/>
</dbReference>
<evidence type="ECO:0000313" key="1">
    <source>
        <dbReference type="EMBL" id="ALJ90829.1"/>
    </source>
</evidence>
<dbReference type="Proteomes" id="UP000058660">
    <property type="component" value="Chromosome"/>
</dbReference>
<dbReference type="InterPro" id="IPR013389">
    <property type="entry name" value="CRISPR-assoc_prot_Cas8b"/>
</dbReference>
<reference evidence="2" key="1">
    <citation type="journal article" date="2015" name="PLoS ONE">
        <title>Complete Genome Sequence of Thermus aquaticus Y51MC23.</title>
        <authorList>
            <person name="Brumm P.J."/>
            <person name="Monsma S."/>
            <person name="Keough B."/>
            <person name="Jasinovica S."/>
            <person name="Ferguson E."/>
            <person name="Schoenfeld T."/>
            <person name="Lodes M."/>
            <person name="Mead D.A."/>
        </authorList>
    </citation>
    <scope>NUCLEOTIDE SEQUENCE [LARGE SCALE GENOMIC DNA]</scope>
    <source>
        <strain evidence="2">BAA-2747 / Y51MC23</strain>
    </source>
</reference>
<dbReference type="Pfam" id="PF09484">
    <property type="entry name" value="Cas_TM1802"/>
    <property type="match status" value="2"/>
</dbReference>
<dbReference type="EMBL" id="CP010822">
    <property type="protein sequence ID" value="ALJ90829.1"/>
    <property type="molecule type" value="Genomic_DNA"/>
</dbReference>
<keyword evidence="2" id="KW-1185">Reference proteome</keyword>
<protein>
    <submittedName>
        <fullName evidence="1">CRISPR-associated protein, Csh1 family</fullName>
    </submittedName>
</protein>
<accession>A0ABN4IGX6</accession>